<comment type="caution">
    <text evidence="1">The sequence shown here is derived from an EMBL/GenBank/DDBJ whole genome shotgun (WGS) entry which is preliminary data.</text>
</comment>
<sequence>MIPGLCTGEEGHWFFDFLSLNASTLLAMRSSTSQINSRQSRLCFISSREPFRITPRFLFVFGSQVDNCL</sequence>
<accession>A0A5B7F5M7</accession>
<dbReference type="EMBL" id="VSRR010005561">
    <property type="protein sequence ID" value="MPC42760.1"/>
    <property type="molecule type" value="Genomic_DNA"/>
</dbReference>
<organism evidence="1 2">
    <name type="scientific">Portunus trituberculatus</name>
    <name type="common">Swimming crab</name>
    <name type="synonym">Neptunus trituberculatus</name>
    <dbReference type="NCBI Taxonomy" id="210409"/>
    <lineage>
        <taxon>Eukaryota</taxon>
        <taxon>Metazoa</taxon>
        <taxon>Ecdysozoa</taxon>
        <taxon>Arthropoda</taxon>
        <taxon>Crustacea</taxon>
        <taxon>Multicrustacea</taxon>
        <taxon>Malacostraca</taxon>
        <taxon>Eumalacostraca</taxon>
        <taxon>Eucarida</taxon>
        <taxon>Decapoda</taxon>
        <taxon>Pleocyemata</taxon>
        <taxon>Brachyura</taxon>
        <taxon>Eubrachyura</taxon>
        <taxon>Portunoidea</taxon>
        <taxon>Portunidae</taxon>
        <taxon>Portuninae</taxon>
        <taxon>Portunus</taxon>
    </lineage>
</organism>
<evidence type="ECO:0000313" key="2">
    <source>
        <dbReference type="Proteomes" id="UP000324222"/>
    </source>
</evidence>
<proteinExistence type="predicted"/>
<evidence type="ECO:0000313" key="1">
    <source>
        <dbReference type="EMBL" id="MPC42760.1"/>
    </source>
</evidence>
<keyword evidence="2" id="KW-1185">Reference proteome</keyword>
<dbReference type="AlphaFoldDB" id="A0A5B7F5M7"/>
<reference evidence="1 2" key="1">
    <citation type="submission" date="2019-05" db="EMBL/GenBank/DDBJ databases">
        <title>Another draft genome of Portunus trituberculatus and its Hox gene families provides insights of decapod evolution.</title>
        <authorList>
            <person name="Jeong J.-H."/>
            <person name="Song I."/>
            <person name="Kim S."/>
            <person name="Choi T."/>
            <person name="Kim D."/>
            <person name="Ryu S."/>
            <person name="Kim W."/>
        </authorList>
    </citation>
    <scope>NUCLEOTIDE SEQUENCE [LARGE SCALE GENOMIC DNA]</scope>
    <source>
        <tissue evidence="1">Muscle</tissue>
    </source>
</reference>
<name>A0A5B7F5M7_PORTR</name>
<gene>
    <name evidence="1" type="ORF">E2C01_036391</name>
</gene>
<dbReference type="Proteomes" id="UP000324222">
    <property type="component" value="Unassembled WGS sequence"/>
</dbReference>
<protein>
    <submittedName>
        <fullName evidence="1">Uncharacterized protein</fullName>
    </submittedName>
</protein>